<name>A0A218V7S2_9PASE</name>
<evidence type="ECO:0000313" key="2">
    <source>
        <dbReference type="Proteomes" id="UP000197619"/>
    </source>
</evidence>
<protein>
    <submittedName>
        <fullName evidence="1">Uncharacterized protein</fullName>
    </submittedName>
</protein>
<organism evidence="1 2">
    <name type="scientific">Lonchura striata</name>
    <name type="common">white-rumped munia</name>
    <dbReference type="NCBI Taxonomy" id="40157"/>
    <lineage>
        <taxon>Eukaryota</taxon>
        <taxon>Metazoa</taxon>
        <taxon>Chordata</taxon>
        <taxon>Craniata</taxon>
        <taxon>Vertebrata</taxon>
        <taxon>Euteleostomi</taxon>
        <taxon>Archelosauria</taxon>
        <taxon>Archosauria</taxon>
        <taxon>Dinosauria</taxon>
        <taxon>Saurischia</taxon>
        <taxon>Theropoda</taxon>
        <taxon>Coelurosauria</taxon>
        <taxon>Aves</taxon>
        <taxon>Neognathae</taxon>
        <taxon>Neoaves</taxon>
        <taxon>Telluraves</taxon>
        <taxon>Australaves</taxon>
        <taxon>Passeriformes</taxon>
        <taxon>Passeroidea</taxon>
        <taxon>Estrildidae</taxon>
        <taxon>Estrildinae</taxon>
        <taxon>Lonchura</taxon>
    </lineage>
</organism>
<accession>A0A218V7S2</accession>
<dbReference type="Proteomes" id="UP000197619">
    <property type="component" value="Unassembled WGS sequence"/>
</dbReference>
<proteinExistence type="predicted"/>
<gene>
    <name evidence="1" type="ORF">RLOC_00008056</name>
</gene>
<dbReference type="EMBL" id="MUZQ01000031">
    <property type="protein sequence ID" value="OWK62064.1"/>
    <property type="molecule type" value="Genomic_DNA"/>
</dbReference>
<reference evidence="1 2" key="1">
    <citation type="submission" date="2017-05" db="EMBL/GenBank/DDBJ databases">
        <title>Genome of assembly of the Bengalese finch, Lonchura striata domestica.</title>
        <authorList>
            <person name="Colquitt B.M."/>
            <person name="Brainard M.S."/>
        </authorList>
    </citation>
    <scope>NUCLEOTIDE SEQUENCE [LARGE SCALE GENOMIC DNA]</scope>
    <source>
        <strain evidence="1">White83orange57</strain>
    </source>
</reference>
<evidence type="ECO:0000313" key="1">
    <source>
        <dbReference type="EMBL" id="OWK62064.1"/>
    </source>
</evidence>
<comment type="caution">
    <text evidence="1">The sequence shown here is derived from an EMBL/GenBank/DDBJ whole genome shotgun (WGS) entry which is preliminary data.</text>
</comment>
<keyword evidence="2" id="KW-1185">Reference proteome</keyword>
<sequence>MPRGAQHCPNIAPSTPFSLAPPTYGGSNLIFIYASTFVMHDMQTFFMCCTDTIESSVLWQLRLTDNEGRKIPTLCLQGLPPCR</sequence>
<dbReference type="AlphaFoldDB" id="A0A218V7S2"/>